<name>A0A3E0WWB6_9BACI</name>
<dbReference type="NCBIfam" id="TIGR02141">
    <property type="entry name" value="modB_ABC"/>
    <property type="match status" value="1"/>
</dbReference>
<evidence type="ECO:0000256" key="9">
    <source>
        <dbReference type="RuleBase" id="RU363032"/>
    </source>
</evidence>
<evidence type="ECO:0000256" key="8">
    <source>
        <dbReference type="ARBA" id="ARBA00023136"/>
    </source>
</evidence>
<evidence type="ECO:0000256" key="4">
    <source>
        <dbReference type="ARBA" id="ARBA00022475"/>
    </source>
</evidence>
<keyword evidence="4 10" id="KW-1003">Cell membrane</keyword>
<evidence type="ECO:0000256" key="1">
    <source>
        <dbReference type="ARBA" id="ARBA00004651"/>
    </source>
</evidence>
<gene>
    <name evidence="12" type="ORF">CAI16_05780</name>
</gene>
<feature type="transmembrane region" description="Helical" evidence="9">
    <location>
        <begin position="193"/>
        <end position="212"/>
    </location>
</feature>
<evidence type="ECO:0000256" key="10">
    <source>
        <dbReference type="RuleBase" id="RU365097"/>
    </source>
</evidence>
<feature type="domain" description="ABC transmembrane type-1" evidence="11">
    <location>
        <begin position="8"/>
        <end position="212"/>
    </location>
</feature>
<dbReference type="AlphaFoldDB" id="A0A3E0WWB6"/>
<comment type="function">
    <text evidence="10">Part of the binding-protein-dependent transport system for molybdenum; probably responsible for the translocation of the substrate across the membrane.</text>
</comment>
<keyword evidence="6 9" id="KW-0812">Transmembrane</keyword>
<dbReference type="Pfam" id="PF00528">
    <property type="entry name" value="BPD_transp_1"/>
    <property type="match status" value="1"/>
</dbReference>
<dbReference type="Proteomes" id="UP000256488">
    <property type="component" value="Unassembled WGS sequence"/>
</dbReference>
<dbReference type="EMBL" id="NFZX01000007">
    <property type="protein sequence ID" value="RFA36296.1"/>
    <property type="molecule type" value="Genomic_DNA"/>
</dbReference>
<dbReference type="RefSeq" id="WP_116277643.1">
    <property type="nucleotide sequence ID" value="NZ_NFZX01000007.1"/>
</dbReference>
<dbReference type="CDD" id="cd06261">
    <property type="entry name" value="TM_PBP2"/>
    <property type="match status" value="1"/>
</dbReference>
<keyword evidence="8 9" id="KW-0472">Membrane</keyword>
<dbReference type="InterPro" id="IPR000515">
    <property type="entry name" value="MetI-like"/>
</dbReference>
<dbReference type="PANTHER" id="PTHR30183:SF3">
    <property type="entry name" value="MOLYBDENUM TRANSPORT SYSTEM PERMEASE PROTEIN MODB"/>
    <property type="match status" value="1"/>
</dbReference>
<evidence type="ECO:0000256" key="6">
    <source>
        <dbReference type="ARBA" id="ARBA00022692"/>
    </source>
</evidence>
<feature type="transmembrane region" description="Helical" evidence="9">
    <location>
        <begin position="12"/>
        <end position="34"/>
    </location>
</feature>
<dbReference type="GO" id="GO:0015098">
    <property type="term" value="F:molybdate ion transmembrane transporter activity"/>
    <property type="evidence" value="ECO:0007669"/>
    <property type="project" value="UniProtKB-UniRule"/>
</dbReference>
<dbReference type="GO" id="GO:0005886">
    <property type="term" value="C:plasma membrane"/>
    <property type="evidence" value="ECO:0007669"/>
    <property type="project" value="UniProtKB-SubCell"/>
</dbReference>
<feature type="transmembrane region" description="Helical" evidence="9">
    <location>
        <begin position="46"/>
        <end position="66"/>
    </location>
</feature>
<accession>A0A3E0WWB6</accession>
<keyword evidence="7 9" id="KW-1133">Transmembrane helix</keyword>
<comment type="subcellular location">
    <subcellularLocation>
        <location evidence="1 9">Cell membrane</location>
        <topology evidence="1 9">Multi-pass membrane protein</topology>
    </subcellularLocation>
</comment>
<comment type="similarity">
    <text evidence="2 10">Belongs to the binding-protein-dependent transport system permease family. CysTW subfamily.</text>
</comment>
<feature type="transmembrane region" description="Helical" evidence="9">
    <location>
        <begin position="133"/>
        <end position="154"/>
    </location>
</feature>
<dbReference type="InterPro" id="IPR011867">
    <property type="entry name" value="ModB_ABC"/>
</dbReference>
<feature type="transmembrane region" description="Helical" evidence="9">
    <location>
        <begin position="86"/>
        <end position="105"/>
    </location>
</feature>
<evidence type="ECO:0000259" key="11">
    <source>
        <dbReference type="PROSITE" id="PS50928"/>
    </source>
</evidence>
<comment type="caution">
    <text evidence="12">The sequence shown here is derived from an EMBL/GenBank/DDBJ whole genome shotgun (WGS) entry which is preliminary data.</text>
</comment>
<evidence type="ECO:0000313" key="12">
    <source>
        <dbReference type="EMBL" id="RFA36296.1"/>
    </source>
</evidence>
<evidence type="ECO:0000256" key="5">
    <source>
        <dbReference type="ARBA" id="ARBA00022505"/>
    </source>
</evidence>
<reference evidence="12" key="1">
    <citation type="submission" date="2017-05" db="EMBL/GenBank/DDBJ databases">
        <title>Virgibacillus sp. AK90 isolated from a saltern of Kakinada, India.</title>
        <authorList>
            <person name="Gupta V."/>
            <person name="Sidhu C."/>
            <person name="Korpole S."/>
            <person name="Pinnaka A.K."/>
        </authorList>
    </citation>
    <scope>NUCLEOTIDE SEQUENCE [LARGE SCALE GENOMIC DNA]</scope>
    <source>
        <strain evidence="12">AK90</strain>
    </source>
</reference>
<dbReference type="PANTHER" id="PTHR30183">
    <property type="entry name" value="MOLYBDENUM TRANSPORT SYSTEM PERMEASE PROTEIN MODB"/>
    <property type="match status" value="1"/>
</dbReference>
<organism evidence="12">
    <name type="scientific">Virgibacillus dokdonensis</name>
    <dbReference type="NCBI Taxonomy" id="302167"/>
    <lineage>
        <taxon>Bacteria</taxon>
        <taxon>Bacillati</taxon>
        <taxon>Bacillota</taxon>
        <taxon>Bacilli</taxon>
        <taxon>Bacillales</taxon>
        <taxon>Bacillaceae</taxon>
        <taxon>Virgibacillus</taxon>
    </lineage>
</organism>
<sequence>MMWSWHPVQLSLVVASIATGIVFVFAMIVAYWMNEKNVKGRAILETVVFLPLVLPPTVIGFLLIIIFGNNSFVGQAISWLTGQPLLFTVTAAVIAASVVAFPLMYQSLKTGFQMVDDTIRGAAKVDGASNWKLLFLITIPLSYRSIATGFILSFTRAFGEFGATLMFAGNIPGKTQTIPTAIYLAIESGQTIIATYYALISIGFSFVLLFMMNRLTRGEVEK</sequence>
<evidence type="ECO:0000256" key="3">
    <source>
        <dbReference type="ARBA" id="ARBA00022448"/>
    </source>
</evidence>
<evidence type="ECO:0000256" key="7">
    <source>
        <dbReference type="ARBA" id="ARBA00022989"/>
    </source>
</evidence>
<dbReference type="SUPFAM" id="SSF161098">
    <property type="entry name" value="MetI-like"/>
    <property type="match status" value="1"/>
</dbReference>
<dbReference type="Gene3D" id="1.10.3720.10">
    <property type="entry name" value="MetI-like"/>
    <property type="match status" value="1"/>
</dbReference>
<keyword evidence="5 10" id="KW-0500">Molybdenum</keyword>
<dbReference type="PROSITE" id="PS50928">
    <property type="entry name" value="ABC_TM1"/>
    <property type="match status" value="1"/>
</dbReference>
<keyword evidence="3 9" id="KW-0813">Transport</keyword>
<dbReference type="InterPro" id="IPR035906">
    <property type="entry name" value="MetI-like_sf"/>
</dbReference>
<protein>
    <recommendedName>
        <fullName evidence="10">Molybdenum transport system permease</fullName>
    </recommendedName>
</protein>
<evidence type="ECO:0000256" key="2">
    <source>
        <dbReference type="ARBA" id="ARBA00007069"/>
    </source>
</evidence>
<proteinExistence type="inferred from homology"/>